<dbReference type="SMART" id="SM00219">
    <property type="entry name" value="TyrKc"/>
    <property type="match status" value="1"/>
</dbReference>
<dbReference type="PANTHER" id="PTHR47989">
    <property type="entry name" value="OS01G0750732 PROTEIN"/>
    <property type="match status" value="1"/>
</dbReference>
<feature type="region of interest" description="Disordered" evidence="4">
    <location>
        <begin position="212"/>
        <end position="239"/>
    </location>
</feature>
<name>A0ABU6R905_9FABA</name>
<dbReference type="InterPro" id="IPR008266">
    <property type="entry name" value="Tyr_kinase_AS"/>
</dbReference>
<sequence length="632" mass="71367">MAEEGEAEVKVNPPQQRVVMIQDASREVNLEAIMMATKKFSLKSGDHLTIVPILDWFSSPMGYMMRVDSSYFISTNKKVIEEHSKRWLDLRNNPDFFALFKKNEIAFKVEVLAGPATDIAYNAVREFQATRLVLDKRMHKEIRHNLDKFSCRLYKIKGNNSIERLKPTKLTENNNSTKSHGKRNENATNTEIIQGSADEPSSLAFRSSTSLSSDITSSSNSYWSTSEASTTSTVAGSRQQIDNVEEQQVEFKNPVCSKCKNKRPRMGTKIELNLSEISKVTGGFSQKNFMSEGGFGAVYKGQLSNGMMVAVKQHKNASFQGEKEFKSEVSVLREARHENVLMLLGSCSEGHNRLLVYEYVCNGSLDQHLSQHSRSPLSWEHRIKVAIGAARGLLYLHSKNIIHRDLRPNNILVTHDYLPLVGDFGLARTQNQDSIHSTEVVGTLGYLAPEYAECGKVSTKTDVYSFGVVLLELITGMRTNDKRLGGRSLVGWARPLLRERNYPDLIDERVKEDHDIHQLFWMVRLAEKCLSRDPHKRLTMAAVVNVLNGIVEGSTCIKIKEHMYSPARSDSFYSESDSDNDHEDELHSYESESELPNHQDTQESTASDSNHNTKNQMMQLIVRQPPSPPICT</sequence>
<dbReference type="Gene3D" id="1.10.510.10">
    <property type="entry name" value="Transferase(Phosphotransferase) domain 1"/>
    <property type="match status" value="1"/>
</dbReference>
<keyword evidence="1" id="KW-0723">Serine/threonine-protein kinase</keyword>
<gene>
    <name evidence="6" type="ORF">PIB30_020194</name>
</gene>
<dbReference type="PROSITE" id="PS00109">
    <property type="entry name" value="PROTEIN_KINASE_TYR"/>
    <property type="match status" value="1"/>
</dbReference>
<evidence type="ECO:0000256" key="4">
    <source>
        <dbReference type="SAM" id="MobiDB-lite"/>
    </source>
</evidence>
<feature type="region of interest" description="Disordered" evidence="4">
    <location>
        <begin position="569"/>
        <end position="632"/>
    </location>
</feature>
<organism evidence="6 7">
    <name type="scientific">Stylosanthes scabra</name>
    <dbReference type="NCBI Taxonomy" id="79078"/>
    <lineage>
        <taxon>Eukaryota</taxon>
        <taxon>Viridiplantae</taxon>
        <taxon>Streptophyta</taxon>
        <taxon>Embryophyta</taxon>
        <taxon>Tracheophyta</taxon>
        <taxon>Spermatophyta</taxon>
        <taxon>Magnoliopsida</taxon>
        <taxon>eudicotyledons</taxon>
        <taxon>Gunneridae</taxon>
        <taxon>Pentapetalae</taxon>
        <taxon>rosids</taxon>
        <taxon>fabids</taxon>
        <taxon>Fabales</taxon>
        <taxon>Fabaceae</taxon>
        <taxon>Papilionoideae</taxon>
        <taxon>50 kb inversion clade</taxon>
        <taxon>dalbergioids sensu lato</taxon>
        <taxon>Dalbergieae</taxon>
        <taxon>Pterocarpus clade</taxon>
        <taxon>Stylosanthes</taxon>
    </lineage>
</organism>
<reference evidence="6 7" key="1">
    <citation type="journal article" date="2023" name="Plants (Basel)">
        <title>Bridging the Gap: Combining Genomics and Transcriptomics Approaches to Understand Stylosanthes scabra, an Orphan Legume from the Brazilian Caatinga.</title>
        <authorList>
            <person name="Ferreira-Neto J.R.C."/>
            <person name="da Silva M.D."/>
            <person name="Binneck E."/>
            <person name="de Melo N.F."/>
            <person name="da Silva R.H."/>
            <person name="de Melo A.L.T.M."/>
            <person name="Pandolfi V."/>
            <person name="Bustamante F.O."/>
            <person name="Brasileiro-Vidal A.C."/>
            <person name="Benko-Iseppon A.M."/>
        </authorList>
    </citation>
    <scope>NUCLEOTIDE SEQUENCE [LARGE SCALE GENOMIC DNA]</scope>
    <source>
        <tissue evidence="6">Leaves</tissue>
    </source>
</reference>
<evidence type="ECO:0000256" key="2">
    <source>
        <dbReference type="ARBA" id="ARBA00022741"/>
    </source>
</evidence>
<dbReference type="Proteomes" id="UP001341840">
    <property type="component" value="Unassembled WGS sequence"/>
</dbReference>
<evidence type="ECO:0000313" key="6">
    <source>
        <dbReference type="EMBL" id="MED6120359.1"/>
    </source>
</evidence>
<keyword evidence="7" id="KW-1185">Reference proteome</keyword>
<feature type="compositionally biased region" description="Basic and acidic residues" evidence="4">
    <location>
        <begin position="584"/>
        <end position="601"/>
    </location>
</feature>
<dbReference type="InterPro" id="IPR000719">
    <property type="entry name" value="Prot_kinase_dom"/>
</dbReference>
<feature type="compositionally biased region" description="Polar residues" evidence="4">
    <location>
        <begin position="602"/>
        <end position="618"/>
    </location>
</feature>
<comment type="caution">
    <text evidence="6">The sequence shown here is derived from an EMBL/GenBank/DDBJ whole genome shotgun (WGS) entry which is preliminary data.</text>
</comment>
<feature type="domain" description="Protein kinase" evidence="5">
    <location>
        <begin position="284"/>
        <end position="551"/>
    </location>
</feature>
<dbReference type="InterPro" id="IPR001245">
    <property type="entry name" value="Ser-Thr/Tyr_kinase_cat_dom"/>
</dbReference>
<keyword evidence="3" id="KW-0067">ATP-binding</keyword>
<keyword evidence="1" id="KW-0808">Transferase</keyword>
<evidence type="ECO:0000256" key="1">
    <source>
        <dbReference type="ARBA" id="ARBA00022527"/>
    </source>
</evidence>
<dbReference type="CDD" id="cd14066">
    <property type="entry name" value="STKc_IRAK"/>
    <property type="match status" value="1"/>
</dbReference>
<dbReference type="EMBL" id="JASCZI010030272">
    <property type="protein sequence ID" value="MED6120359.1"/>
    <property type="molecule type" value="Genomic_DNA"/>
</dbReference>
<dbReference type="SUPFAM" id="SSF56112">
    <property type="entry name" value="Protein kinase-like (PK-like)"/>
    <property type="match status" value="1"/>
</dbReference>
<accession>A0ABU6R905</accession>
<keyword evidence="2" id="KW-0547">Nucleotide-binding</keyword>
<protein>
    <recommendedName>
        <fullName evidence="5">Protein kinase domain-containing protein</fullName>
    </recommendedName>
</protein>
<dbReference type="Pfam" id="PF07714">
    <property type="entry name" value="PK_Tyr_Ser-Thr"/>
    <property type="match status" value="1"/>
</dbReference>
<evidence type="ECO:0000259" key="5">
    <source>
        <dbReference type="PROSITE" id="PS50011"/>
    </source>
</evidence>
<evidence type="ECO:0000256" key="3">
    <source>
        <dbReference type="ARBA" id="ARBA00022840"/>
    </source>
</evidence>
<dbReference type="InterPro" id="IPR020635">
    <property type="entry name" value="Tyr_kinase_cat_dom"/>
</dbReference>
<dbReference type="Gene3D" id="3.30.200.20">
    <property type="entry name" value="Phosphorylase Kinase, domain 1"/>
    <property type="match status" value="1"/>
</dbReference>
<dbReference type="InterPro" id="IPR011009">
    <property type="entry name" value="Kinase-like_dom_sf"/>
</dbReference>
<dbReference type="PROSITE" id="PS50011">
    <property type="entry name" value="PROTEIN_KINASE_DOM"/>
    <property type="match status" value="1"/>
</dbReference>
<evidence type="ECO:0000313" key="7">
    <source>
        <dbReference type="Proteomes" id="UP001341840"/>
    </source>
</evidence>
<feature type="compositionally biased region" description="Low complexity" evidence="4">
    <location>
        <begin position="212"/>
        <end position="233"/>
    </location>
</feature>
<feature type="region of interest" description="Disordered" evidence="4">
    <location>
        <begin position="165"/>
        <end position="188"/>
    </location>
</feature>
<dbReference type="PANTHER" id="PTHR47989:SF8">
    <property type="entry name" value="INACTIVE PROTEIN KINASE SELMODRAFT_444075-LIKE"/>
    <property type="match status" value="1"/>
</dbReference>
<keyword evidence="1" id="KW-0418">Kinase</keyword>
<proteinExistence type="predicted"/>